<accession>A0A502FQZ4</accession>
<feature type="chain" id="PRO_5021492458" evidence="2">
    <location>
        <begin position="23"/>
        <end position="217"/>
    </location>
</feature>
<evidence type="ECO:0000256" key="1">
    <source>
        <dbReference type="SAM" id="MobiDB-lite"/>
    </source>
</evidence>
<gene>
    <name evidence="4" type="ORF">EAH89_19735</name>
</gene>
<evidence type="ECO:0000259" key="3">
    <source>
        <dbReference type="Pfam" id="PF14371"/>
    </source>
</evidence>
<comment type="caution">
    <text evidence="4">The sequence shown here is derived from an EMBL/GenBank/DDBJ whole genome shotgun (WGS) entry which is preliminary data.</text>
</comment>
<dbReference type="Proteomes" id="UP000317078">
    <property type="component" value="Unassembled WGS sequence"/>
</dbReference>
<dbReference type="OrthoDB" id="7268862at2"/>
<sequence>MLKILLAASILALPALPGAALAQGAPANLRPTKDVAVTYRLVGMPAQGANGQAMPPQEMRMAWSVTEGKQRVDPPGGMGWMLIDRGANSAVMVMEPQRVVLALPANAAAAMSQDAPPDARFTRKGTAQVAGQSCTEWDVAVPQGTSTICVTEDGVMLRAASPLPDGSGVSRLEATEVRYGAQDPARFRVPAGFQEMQMPTQPPAGDPGGAPAARPAR</sequence>
<evidence type="ECO:0000313" key="4">
    <source>
        <dbReference type="EMBL" id="TPG51831.1"/>
    </source>
</evidence>
<dbReference type="InterPro" id="IPR025524">
    <property type="entry name" value="DUF4412"/>
</dbReference>
<name>A0A502FQZ4_9PROT</name>
<feature type="region of interest" description="Disordered" evidence="1">
    <location>
        <begin position="193"/>
        <end position="217"/>
    </location>
</feature>
<proteinExistence type="predicted"/>
<keyword evidence="5" id="KW-1185">Reference proteome</keyword>
<feature type="signal peptide" evidence="2">
    <location>
        <begin position="1"/>
        <end position="22"/>
    </location>
</feature>
<evidence type="ECO:0000313" key="5">
    <source>
        <dbReference type="Proteomes" id="UP000317078"/>
    </source>
</evidence>
<dbReference type="EMBL" id="RCZP01000024">
    <property type="protein sequence ID" value="TPG51831.1"/>
    <property type="molecule type" value="Genomic_DNA"/>
</dbReference>
<reference evidence="4 5" key="1">
    <citation type="journal article" date="2019" name="Environ. Microbiol.">
        <title>Species interactions and distinct microbial communities in high Arctic permafrost affected cryosols are associated with the CH4 and CO2 gas fluxes.</title>
        <authorList>
            <person name="Altshuler I."/>
            <person name="Hamel J."/>
            <person name="Turney S."/>
            <person name="Magnuson E."/>
            <person name="Levesque R."/>
            <person name="Greer C."/>
            <person name="Whyte L.G."/>
        </authorList>
    </citation>
    <scope>NUCLEOTIDE SEQUENCE [LARGE SCALE GENOMIC DNA]</scope>
    <source>
        <strain evidence="4 5">S9.3B</strain>
    </source>
</reference>
<keyword evidence="2" id="KW-0732">Signal</keyword>
<feature type="domain" description="DUF4412" evidence="3">
    <location>
        <begin position="54"/>
        <end position="153"/>
    </location>
</feature>
<dbReference type="RefSeq" id="WP_140885454.1">
    <property type="nucleotide sequence ID" value="NZ_RCZP01000024.1"/>
</dbReference>
<evidence type="ECO:0000256" key="2">
    <source>
        <dbReference type="SAM" id="SignalP"/>
    </source>
</evidence>
<protein>
    <submittedName>
        <fullName evidence="4">DUF4412 domain-containing protein</fullName>
    </submittedName>
</protein>
<dbReference type="Pfam" id="PF14371">
    <property type="entry name" value="DUF4412"/>
    <property type="match status" value="1"/>
</dbReference>
<dbReference type="AlphaFoldDB" id="A0A502FQZ4"/>
<organism evidence="4 5">
    <name type="scientific">Muricoccus nepalensis</name>
    <dbReference type="NCBI Taxonomy" id="1854500"/>
    <lineage>
        <taxon>Bacteria</taxon>
        <taxon>Pseudomonadati</taxon>
        <taxon>Pseudomonadota</taxon>
        <taxon>Alphaproteobacteria</taxon>
        <taxon>Acetobacterales</taxon>
        <taxon>Roseomonadaceae</taxon>
        <taxon>Muricoccus</taxon>
    </lineage>
</organism>